<evidence type="ECO:0000256" key="1">
    <source>
        <dbReference type="SAM" id="MobiDB-lite"/>
    </source>
</evidence>
<dbReference type="PANTHER" id="PTHR22761">
    <property type="entry name" value="CHARGED MULTIVESICULAR BODY PROTEIN"/>
    <property type="match status" value="1"/>
</dbReference>
<protein>
    <submittedName>
        <fullName evidence="2">Uncharacterized protein</fullName>
    </submittedName>
</protein>
<feature type="compositionally biased region" description="Polar residues" evidence="1">
    <location>
        <begin position="223"/>
        <end position="234"/>
    </location>
</feature>
<dbReference type="Gene3D" id="6.10.140.1230">
    <property type="match status" value="1"/>
</dbReference>
<accession>A0A7S1F918</accession>
<evidence type="ECO:0000313" key="2">
    <source>
        <dbReference type="EMBL" id="CAD8851143.1"/>
    </source>
</evidence>
<feature type="region of interest" description="Disordered" evidence="1">
    <location>
        <begin position="207"/>
        <end position="234"/>
    </location>
</feature>
<dbReference type="InterPro" id="IPR005024">
    <property type="entry name" value="Snf7_fam"/>
</dbReference>
<name>A0A7S1F918_NOCSC</name>
<dbReference type="AlphaFoldDB" id="A0A7S1F918"/>
<proteinExistence type="predicted"/>
<dbReference type="GO" id="GO:0032511">
    <property type="term" value="P:late endosome to vacuole transport via multivesicular body sorting pathway"/>
    <property type="evidence" value="ECO:0007669"/>
    <property type="project" value="TreeGrafter"/>
</dbReference>
<dbReference type="EMBL" id="HBFQ01036150">
    <property type="protein sequence ID" value="CAD8851143.1"/>
    <property type="molecule type" value="Transcribed_RNA"/>
</dbReference>
<reference evidence="2" key="1">
    <citation type="submission" date="2021-01" db="EMBL/GenBank/DDBJ databases">
        <authorList>
            <person name="Corre E."/>
            <person name="Pelletier E."/>
            <person name="Niang G."/>
            <person name="Scheremetjew M."/>
            <person name="Finn R."/>
            <person name="Kale V."/>
            <person name="Holt S."/>
            <person name="Cochrane G."/>
            <person name="Meng A."/>
            <person name="Brown T."/>
            <person name="Cohen L."/>
        </authorList>
    </citation>
    <scope>NUCLEOTIDE SEQUENCE</scope>
</reference>
<sequence>MAQGKVHVVTALSGFVPVMFRRFGAKEELRRKVDNAPSLQEASAKIDLQVQSLEAKILKCDEELKAYVSQATSSAKTRAIQVMKRKKQYESQRDKLIDTQFNVESMAHQQETAEITATTVAALAAGHEKLKEQTGTISLEKVERLTDNIAEVTADLNDITDLLANPLGMAAIGDEDEFAAEYAKLQAEQAADQFLEATLDLPEAVAATEPAKEPMPGVAQATPGASSDAETLTA</sequence>
<organism evidence="2">
    <name type="scientific">Noctiluca scintillans</name>
    <name type="common">Sea sparkle</name>
    <name type="synonym">Red tide dinoflagellate</name>
    <dbReference type="NCBI Taxonomy" id="2966"/>
    <lineage>
        <taxon>Eukaryota</taxon>
        <taxon>Sar</taxon>
        <taxon>Alveolata</taxon>
        <taxon>Dinophyceae</taxon>
        <taxon>Noctilucales</taxon>
        <taxon>Noctilucaceae</taxon>
        <taxon>Noctiluca</taxon>
    </lineage>
</organism>
<dbReference type="Pfam" id="PF03357">
    <property type="entry name" value="Snf7"/>
    <property type="match status" value="1"/>
</dbReference>
<gene>
    <name evidence="2" type="ORF">NSCI0253_LOCUS25493</name>
</gene>
<dbReference type="GO" id="GO:0005771">
    <property type="term" value="C:multivesicular body"/>
    <property type="evidence" value="ECO:0007669"/>
    <property type="project" value="TreeGrafter"/>
</dbReference>
<dbReference type="GO" id="GO:0006900">
    <property type="term" value="P:vesicle budding from membrane"/>
    <property type="evidence" value="ECO:0007669"/>
    <property type="project" value="TreeGrafter"/>
</dbReference>